<dbReference type="Proteomes" id="UP000006727">
    <property type="component" value="Chromosome 15"/>
</dbReference>
<gene>
    <name evidence="1" type="ORF">PHYPA_020068</name>
</gene>
<reference evidence="1 3" key="2">
    <citation type="journal article" date="2018" name="Plant J.">
        <title>The Physcomitrella patens chromosome-scale assembly reveals moss genome structure and evolution.</title>
        <authorList>
            <person name="Lang D."/>
            <person name="Ullrich K.K."/>
            <person name="Murat F."/>
            <person name="Fuchs J."/>
            <person name="Jenkins J."/>
            <person name="Haas F.B."/>
            <person name="Piednoel M."/>
            <person name="Gundlach H."/>
            <person name="Van Bel M."/>
            <person name="Meyberg R."/>
            <person name="Vives C."/>
            <person name="Morata J."/>
            <person name="Symeonidi A."/>
            <person name="Hiss M."/>
            <person name="Muchero W."/>
            <person name="Kamisugi Y."/>
            <person name="Saleh O."/>
            <person name="Blanc G."/>
            <person name="Decker E.L."/>
            <person name="van Gessel N."/>
            <person name="Grimwood J."/>
            <person name="Hayes R.D."/>
            <person name="Graham S.W."/>
            <person name="Gunter L.E."/>
            <person name="McDaniel S.F."/>
            <person name="Hoernstein S.N.W."/>
            <person name="Larsson A."/>
            <person name="Li F.W."/>
            <person name="Perroud P.F."/>
            <person name="Phillips J."/>
            <person name="Ranjan P."/>
            <person name="Rokshar D.S."/>
            <person name="Rothfels C.J."/>
            <person name="Schneider L."/>
            <person name="Shu S."/>
            <person name="Stevenson D.W."/>
            <person name="Thummler F."/>
            <person name="Tillich M."/>
            <person name="Villarreal Aguilar J.C."/>
            <person name="Widiez T."/>
            <person name="Wong G.K."/>
            <person name="Wymore A."/>
            <person name="Zhang Y."/>
            <person name="Zimmer A.D."/>
            <person name="Quatrano R.S."/>
            <person name="Mayer K.F.X."/>
            <person name="Goodstein D."/>
            <person name="Casacuberta J.M."/>
            <person name="Vandepoele K."/>
            <person name="Reski R."/>
            <person name="Cuming A.C."/>
            <person name="Tuskan G.A."/>
            <person name="Maumus F."/>
            <person name="Salse J."/>
            <person name="Schmutz J."/>
            <person name="Rensing S.A."/>
        </authorList>
    </citation>
    <scope>NUCLEOTIDE SEQUENCE [LARGE SCALE GENOMIC DNA]</scope>
    <source>
        <strain evidence="2 3">cv. Gransden 2004</strain>
    </source>
</reference>
<sequence>MAKTAAAATRSRKISGLKRKYKYRTDAYLSTIRRGSQDGRGEEPANYT</sequence>
<evidence type="ECO:0000313" key="1">
    <source>
        <dbReference type="EMBL" id="PNR39788.1"/>
    </source>
</evidence>
<protein>
    <submittedName>
        <fullName evidence="1 2">Uncharacterized protein</fullName>
    </submittedName>
</protein>
<reference evidence="1 3" key="1">
    <citation type="journal article" date="2008" name="Science">
        <title>The Physcomitrella genome reveals evolutionary insights into the conquest of land by plants.</title>
        <authorList>
            <person name="Rensing S."/>
            <person name="Lang D."/>
            <person name="Zimmer A."/>
            <person name="Terry A."/>
            <person name="Salamov A."/>
            <person name="Shapiro H."/>
            <person name="Nishiyama T."/>
            <person name="Perroud P.-F."/>
            <person name="Lindquist E."/>
            <person name="Kamisugi Y."/>
            <person name="Tanahashi T."/>
            <person name="Sakakibara K."/>
            <person name="Fujita T."/>
            <person name="Oishi K."/>
            <person name="Shin-I T."/>
            <person name="Kuroki Y."/>
            <person name="Toyoda A."/>
            <person name="Suzuki Y."/>
            <person name="Hashimoto A."/>
            <person name="Yamaguchi K."/>
            <person name="Sugano A."/>
            <person name="Kohara Y."/>
            <person name="Fujiyama A."/>
            <person name="Anterola A."/>
            <person name="Aoki S."/>
            <person name="Ashton N."/>
            <person name="Barbazuk W.B."/>
            <person name="Barker E."/>
            <person name="Bennetzen J."/>
            <person name="Bezanilla M."/>
            <person name="Blankenship R."/>
            <person name="Cho S.H."/>
            <person name="Dutcher S."/>
            <person name="Estelle M."/>
            <person name="Fawcett J.A."/>
            <person name="Gundlach H."/>
            <person name="Hanada K."/>
            <person name="Heyl A."/>
            <person name="Hicks K.A."/>
            <person name="Hugh J."/>
            <person name="Lohr M."/>
            <person name="Mayer K."/>
            <person name="Melkozernov A."/>
            <person name="Murata T."/>
            <person name="Nelson D."/>
            <person name="Pils B."/>
            <person name="Prigge M."/>
            <person name="Reiss B."/>
            <person name="Renner T."/>
            <person name="Rombauts S."/>
            <person name="Rushton P."/>
            <person name="Sanderfoot A."/>
            <person name="Schween G."/>
            <person name="Shiu S.-H."/>
            <person name="Stueber K."/>
            <person name="Theodoulou F.L."/>
            <person name="Tu H."/>
            <person name="Van de Peer Y."/>
            <person name="Verrier P.J."/>
            <person name="Waters E."/>
            <person name="Wood A."/>
            <person name="Yang L."/>
            <person name="Cove D."/>
            <person name="Cuming A."/>
            <person name="Hasebe M."/>
            <person name="Lucas S."/>
            <person name="Mishler D.B."/>
            <person name="Reski R."/>
            <person name="Grigoriev I."/>
            <person name="Quatrano R.S."/>
            <person name="Boore J.L."/>
        </authorList>
    </citation>
    <scope>NUCLEOTIDE SEQUENCE [LARGE SCALE GENOMIC DNA]</scope>
    <source>
        <strain evidence="2 3">cv. Gransden 2004</strain>
    </source>
</reference>
<dbReference type="PaxDb" id="3218-PP1S271_79V6.1"/>
<evidence type="ECO:0000313" key="2">
    <source>
        <dbReference type="EnsemblPlants" id="Pp3c15_22080V3.1"/>
    </source>
</evidence>
<proteinExistence type="predicted"/>
<organism evidence="1">
    <name type="scientific">Physcomitrium patens</name>
    <name type="common">Spreading-leaved earth moss</name>
    <name type="synonym">Physcomitrella patens</name>
    <dbReference type="NCBI Taxonomy" id="3218"/>
    <lineage>
        <taxon>Eukaryota</taxon>
        <taxon>Viridiplantae</taxon>
        <taxon>Streptophyta</taxon>
        <taxon>Embryophyta</taxon>
        <taxon>Bryophyta</taxon>
        <taxon>Bryophytina</taxon>
        <taxon>Bryopsida</taxon>
        <taxon>Funariidae</taxon>
        <taxon>Funariales</taxon>
        <taxon>Funariaceae</taxon>
        <taxon>Physcomitrium</taxon>
    </lineage>
</organism>
<dbReference type="EMBL" id="ABEU02000015">
    <property type="protein sequence ID" value="PNR39788.1"/>
    <property type="molecule type" value="Genomic_DNA"/>
</dbReference>
<keyword evidence="3" id="KW-1185">Reference proteome</keyword>
<dbReference type="EnsemblPlants" id="Pp3c15_22080V3.1">
    <property type="protein sequence ID" value="Pp3c15_22080V3.1"/>
    <property type="gene ID" value="Pp3c15_22080"/>
</dbReference>
<dbReference type="InParanoid" id="A0A2K1JE66"/>
<evidence type="ECO:0000313" key="3">
    <source>
        <dbReference type="Proteomes" id="UP000006727"/>
    </source>
</evidence>
<dbReference type="AlphaFoldDB" id="A0A2K1JE66"/>
<reference evidence="2" key="3">
    <citation type="submission" date="2020-12" db="UniProtKB">
        <authorList>
            <consortium name="EnsemblPlants"/>
        </authorList>
    </citation>
    <scope>IDENTIFICATION</scope>
</reference>
<name>A0A2K1JE66_PHYPA</name>
<accession>A0A2K1JE66</accession>
<dbReference type="Gramene" id="Pp3c15_22080V3.1">
    <property type="protein sequence ID" value="Pp3c15_22080V3.1"/>
    <property type="gene ID" value="Pp3c15_22080"/>
</dbReference>